<evidence type="ECO:0000256" key="3">
    <source>
        <dbReference type="ARBA" id="ARBA00022448"/>
    </source>
</evidence>
<keyword evidence="11" id="KW-1185">Reference proteome</keyword>
<evidence type="ECO:0000256" key="4">
    <source>
        <dbReference type="ARBA" id="ARBA00022475"/>
    </source>
</evidence>
<feature type="transmembrane region" description="Helical" evidence="9">
    <location>
        <begin position="297"/>
        <end position="317"/>
    </location>
</feature>
<keyword evidence="4" id="KW-1003">Cell membrane</keyword>
<comment type="caution">
    <text evidence="10">The sequence shown here is derived from an EMBL/GenBank/DDBJ whole genome shotgun (WGS) entry which is preliminary data.</text>
</comment>
<gene>
    <name evidence="10" type="ORF">BSZ39_04255</name>
</gene>
<evidence type="ECO:0000256" key="7">
    <source>
        <dbReference type="ARBA" id="ARBA00023136"/>
    </source>
</evidence>
<dbReference type="SUPFAM" id="SSF81345">
    <property type="entry name" value="ABC transporter involved in vitamin B12 uptake, BtuC"/>
    <property type="match status" value="1"/>
</dbReference>
<feature type="transmembrane region" description="Helical" evidence="9">
    <location>
        <begin position="323"/>
        <end position="344"/>
    </location>
</feature>
<organism evidence="10 11">
    <name type="scientific">Bowdeniella nasicola</name>
    <dbReference type="NCBI Taxonomy" id="208480"/>
    <lineage>
        <taxon>Bacteria</taxon>
        <taxon>Bacillati</taxon>
        <taxon>Actinomycetota</taxon>
        <taxon>Actinomycetes</taxon>
        <taxon>Actinomycetales</taxon>
        <taxon>Actinomycetaceae</taxon>
        <taxon>Bowdeniella</taxon>
    </lineage>
</organism>
<feature type="region of interest" description="Disordered" evidence="8">
    <location>
        <begin position="1"/>
        <end position="22"/>
    </location>
</feature>
<comment type="similarity">
    <text evidence="2">Belongs to the binding-protein-dependent transport system permease family. FecCD subfamily.</text>
</comment>
<dbReference type="Gene3D" id="1.10.3470.10">
    <property type="entry name" value="ABC transporter involved in vitamin B12 uptake, BtuC"/>
    <property type="match status" value="1"/>
</dbReference>
<keyword evidence="5 9" id="KW-0812">Transmembrane</keyword>
<sequence length="349" mass="37854">MKPRERVTPPLSDPEPTRRTTGALAGGTRRRYWIILAILIALALGSTALTMSYGNPMPIGSDGYWTIARLRAKTLIVVLIVTGAQAIATISFQTVTHNRILTPSIMGFESLYRLVQTAAVFALGAAGITLVTGVWQFLFQIALMVTFATILYGWLFGGPRGNLHITLLVGIVIGGGLGAAATFLQRLLTPSEFDLLTARLIGSLAQAREEYLLPAAIIVALAGAALWGQSRTLNVLALGREPALNLGINHRRRTLLVLVLTAILMATSTALIGPMTFLGFLVAMLAYQLADTYDHRYLFPMAWFIGFIMMAGAHFILRNVFYAQGSVGVIIELVGGGFFLFYILRKGRL</sequence>
<evidence type="ECO:0000313" key="11">
    <source>
        <dbReference type="Proteomes" id="UP000185628"/>
    </source>
</evidence>
<evidence type="ECO:0000256" key="9">
    <source>
        <dbReference type="SAM" id="Phobius"/>
    </source>
</evidence>
<dbReference type="GO" id="GO:0022857">
    <property type="term" value="F:transmembrane transporter activity"/>
    <property type="evidence" value="ECO:0007669"/>
    <property type="project" value="InterPro"/>
</dbReference>
<dbReference type="PANTHER" id="PTHR30472:SF19">
    <property type="entry name" value="PETROBACTIN IMPORT SYSTEM PERMEASE PROTEIN YCLO"/>
    <property type="match status" value="1"/>
</dbReference>
<evidence type="ECO:0000256" key="6">
    <source>
        <dbReference type="ARBA" id="ARBA00022989"/>
    </source>
</evidence>
<reference evidence="11" key="1">
    <citation type="submission" date="2016-12" db="EMBL/GenBank/DDBJ databases">
        <authorList>
            <person name="Meng X."/>
        </authorList>
    </citation>
    <scope>NUCLEOTIDE SEQUENCE [LARGE SCALE GENOMIC DNA]</scope>
    <source>
        <strain evidence="11">DSM 19116</strain>
    </source>
</reference>
<dbReference type="AlphaFoldDB" id="A0A1Q5Q3N8"/>
<dbReference type="OrthoDB" id="9796260at2"/>
<comment type="subcellular location">
    <subcellularLocation>
        <location evidence="1">Cell membrane</location>
        <topology evidence="1">Multi-pass membrane protein</topology>
    </subcellularLocation>
</comment>
<proteinExistence type="inferred from homology"/>
<evidence type="ECO:0000256" key="2">
    <source>
        <dbReference type="ARBA" id="ARBA00007935"/>
    </source>
</evidence>
<dbReference type="InterPro" id="IPR000522">
    <property type="entry name" value="ABC_transptr_permease_BtuC"/>
</dbReference>
<dbReference type="Pfam" id="PF01032">
    <property type="entry name" value="FecCD"/>
    <property type="match status" value="1"/>
</dbReference>
<dbReference type="GO" id="GO:0005886">
    <property type="term" value="C:plasma membrane"/>
    <property type="evidence" value="ECO:0007669"/>
    <property type="project" value="UniProtKB-SubCell"/>
</dbReference>
<feature type="transmembrane region" description="Helical" evidence="9">
    <location>
        <begin position="211"/>
        <end position="228"/>
    </location>
</feature>
<evidence type="ECO:0000256" key="1">
    <source>
        <dbReference type="ARBA" id="ARBA00004651"/>
    </source>
</evidence>
<name>A0A1Q5Q3N8_9ACTO</name>
<keyword evidence="3" id="KW-0813">Transport</keyword>
<feature type="transmembrane region" description="Helical" evidence="9">
    <location>
        <begin position="255"/>
        <end position="285"/>
    </location>
</feature>
<keyword evidence="7 9" id="KW-0472">Membrane</keyword>
<dbReference type="Proteomes" id="UP000185628">
    <property type="component" value="Unassembled WGS sequence"/>
</dbReference>
<keyword evidence="6 9" id="KW-1133">Transmembrane helix</keyword>
<accession>A0A1Q5Q3N8</accession>
<dbReference type="PANTHER" id="PTHR30472">
    <property type="entry name" value="FERRIC ENTEROBACTIN TRANSPORT SYSTEM PERMEASE PROTEIN"/>
    <property type="match status" value="1"/>
</dbReference>
<protein>
    <submittedName>
        <fullName evidence="10">Enterochelin ABC transporter permease</fullName>
    </submittedName>
</protein>
<dbReference type="GO" id="GO:0033214">
    <property type="term" value="P:siderophore-iron import into cell"/>
    <property type="evidence" value="ECO:0007669"/>
    <property type="project" value="TreeGrafter"/>
</dbReference>
<evidence type="ECO:0000313" key="10">
    <source>
        <dbReference type="EMBL" id="OKL54444.1"/>
    </source>
</evidence>
<dbReference type="EMBL" id="MQVR01000016">
    <property type="protein sequence ID" value="OKL54444.1"/>
    <property type="molecule type" value="Genomic_DNA"/>
</dbReference>
<dbReference type="InterPro" id="IPR037294">
    <property type="entry name" value="ABC_BtuC-like"/>
</dbReference>
<evidence type="ECO:0000256" key="8">
    <source>
        <dbReference type="SAM" id="MobiDB-lite"/>
    </source>
</evidence>
<evidence type="ECO:0000256" key="5">
    <source>
        <dbReference type="ARBA" id="ARBA00022692"/>
    </source>
</evidence>
<feature type="transmembrane region" description="Helical" evidence="9">
    <location>
        <begin position="163"/>
        <end position="184"/>
    </location>
</feature>
<feature type="transmembrane region" description="Helical" evidence="9">
    <location>
        <begin position="137"/>
        <end position="157"/>
    </location>
</feature>
<feature type="transmembrane region" description="Helical" evidence="9">
    <location>
        <begin position="74"/>
        <end position="92"/>
    </location>
</feature>
<feature type="transmembrane region" description="Helical" evidence="9">
    <location>
        <begin position="112"/>
        <end position="130"/>
    </location>
</feature>
<feature type="transmembrane region" description="Helical" evidence="9">
    <location>
        <begin position="32"/>
        <end position="53"/>
    </location>
</feature>